<protein>
    <submittedName>
        <fullName evidence="9">Stage V sporulation protein T</fullName>
    </submittedName>
</protein>
<sequence>MKATGIVRRIDDLGRVVIPKEIRRTLRIRESDPMEIFTDREGQIILKKYSPIGELNMFAKEYTEALAQAAGCIACIADKDQIIAAAGNGWREYEQKTISRELEEQISDRKNICAAEQKEFIRIIEGDKMEYASQVVWTITCAGDAVGAVIILEKEGGRKFTDTEPKLAQAAAGFLGRQMEQ</sequence>
<dbReference type="GO" id="GO:0030435">
    <property type="term" value="P:sporulation resulting in formation of a cellular spore"/>
    <property type="evidence" value="ECO:0007669"/>
    <property type="project" value="UniProtKB-KW"/>
</dbReference>
<dbReference type="NCBIfam" id="TIGR02851">
    <property type="entry name" value="spore_V_T"/>
    <property type="match status" value="1"/>
</dbReference>
<dbReference type="RefSeq" id="WP_003021695.1">
    <property type="nucleotide sequence ID" value="NZ_CACRSY010000005.1"/>
</dbReference>
<evidence type="ECO:0000256" key="7">
    <source>
        <dbReference type="PROSITE-ProRule" id="PRU01076"/>
    </source>
</evidence>
<evidence type="ECO:0000256" key="1">
    <source>
        <dbReference type="ARBA" id="ARBA00022491"/>
    </source>
</evidence>
<dbReference type="PANTHER" id="PTHR36432:SF1">
    <property type="entry name" value="STAGE V SPORULATION PROTEIN T"/>
    <property type="match status" value="1"/>
</dbReference>
<dbReference type="PANTHER" id="PTHR36432">
    <property type="match status" value="1"/>
</dbReference>
<dbReference type="InterPro" id="IPR037914">
    <property type="entry name" value="SpoVT-AbrB_sf"/>
</dbReference>
<evidence type="ECO:0000256" key="3">
    <source>
        <dbReference type="ARBA" id="ARBA00023015"/>
    </source>
</evidence>
<dbReference type="SUPFAM" id="SSF89447">
    <property type="entry name" value="AbrB/MazE/MraZ-like"/>
    <property type="match status" value="1"/>
</dbReference>
<dbReference type="Pfam" id="PF15714">
    <property type="entry name" value="SpoVT_C"/>
    <property type="match status" value="1"/>
</dbReference>
<accession>A0A6N2RK59</accession>
<evidence type="ECO:0000313" key="9">
    <source>
        <dbReference type="EMBL" id="VYS80659.1"/>
    </source>
</evidence>
<dbReference type="PIRSF" id="PIRSF026579">
    <property type="entry name" value="Spore_V_T"/>
    <property type="match status" value="1"/>
</dbReference>
<keyword evidence="2" id="KW-0749">Sporulation</keyword>
<dbReference type="AlphaFoldDB" id="A0A6N2RK59"/>
<keyword evidence="1" id="KW-0678">Repressor</keyword>
<organism evidence="9">
    <name type="scientific">Blautia hansenii</name>
    <name type="common">Ruminococcus hansenii</name>
    <dbReference type="NCBI Taxonomy" id="1322"/>
    <lineage>
        <taxon>Bacteria</taxon>
        <taxon>Bacillati</taxon>
        <taxon>Bacillota</taxon>
        <taxon>Clostridia</taxon>
        <taxon>Lachnospirales</taxon>
        <taxon>Lachnospiraceae</taxon>
        <taxon>Blautia</taxon>
    </lineage>
</organism>
<name>A0A6N2RK59_BLAHA</name>
<dbReference type="Pfam" id="PF04014">
    <property type="entry name" value="MazE_antitoxin"/>
    <property type="match status" value="1"/>
</dbReference>
<proteinExistence type="predicted"/>
<evidence type="ECO:0000256" key="6">
    <source>
        <dbReference type="ARBA" id="ARBA00023163"/>
    </source>
</evidence>
<dbReference type="GO" id="GO:0042802">
    <property type="term" value="F:identical protein binding"/>
    <property type="evidence" value="ECO:0007669"/>
    <property type="project" value="UniProtKB-ARBA"/>
</dbReference>
<reference evidence="9" key="1">
    <citation type="submission" date="2019-11" db="EMBL/GenBank/DDBJ databases">
        <authorList>
            <person name="Feng L."/>
        </authorList>
    </citation>
    <scope>NUCLEOTIDE SEQUENCE</scope>
    <source>
        <strain evidence="9">BhanseniiLFYP23</strain>
    </source>
</reference>
<evidence type="ECO:0000256" key="2">
    <source>
        <dbReference type="ARBA" id="ARBA00022969"/>
    </source>
</evidence>
<feature type="domain" description="SpoVT-AbrB" evidence="8">
    <location>
        <begin position="5"/>
        <end position="51"/>
    </location>
</feature>
<dbReference type="InterPro" id="IPR007159">
    <property type="entry name" value="SpoVT-AbrB_dom"/>
</dbReference>
<keyword evidence="5" id="KW-0010">Activator</keyword>
<dbReference type="GO" id="GO:0003677">
    <property type="term" value="F:DNA binding"/>
    <property type="evidence" value="ECO:0007669"/>
    <property type="project" value="UniProtKB-UniRule"/>
</dbReference>
<dbReference type="Gene3D" id="3.30.450.40">
    <property type="match status" value="1"/>
</dbReference>
<keyword evidence="4 7" id="KW-0238">DNA-binding</keyword>
<dbReference type="InterPro" id="IPR029016">
    <property type="entry name" value="GAF-like_dom_sf"/>
</dbReference>
<dbReference type="Gene3D" id="2.10.260.10">
    <property type="match status" value="1"/>
</dbReference>
<dbReference type="EMBL" id="CACRSY010000005">
    <property type="protein sequence ID" value="VYS80659.1"/>
    <property type="molecule type" value="Genomic_DNA"/>
</dbReference>
<keyword evidence="3" id="KW-0805">Transcription regulation</keyword>
<dbReference type="InterPro" id="IPR014213">
    <property type="entry name" value="SpoVT"/>
</dbReference>
<evidence type="ECO:0000256" key="5">
    <source>
        <dbReference type="ARBA" id="ARBA00023159"/>
    </source>
</evidence>
<gene>
    <name evidence="9" type="primary">spoVT</name>
    <name evidence="9" type="ORF">BHLFYP23_01640</name>
</gene>
<dbReference type="NCBIfam" id="TIGR01439">
    <property type="entry name" value="lp_hng_hel_AbrB"/>
    <property type="match status" value="1"/>
</dbReference>
<dbReference type="InterPro" id="IPR052731">
    <property type="entry name" value="B_subtilis_Trans_State_Reg"/>
</dbReference>
<evidence type="ECO:0000259" key="8">
    <source>
        <dbReference type="PROSITE" id="PS51740"/>
    </source>
</evidence>
<keyword evidence="6" id="KW-0804">Transcription</keyword>
<dbReference type="PROSITE" id="PS51740">
    <property type="entry name" value="SPOVT_ABRB"/>
    <property type="match status" value="1"/>
</dbReference>
<dbReference type="FunFam" id="2.10.260.10:FF:000001">
    <property type="entry name" value="Stage V sporulation protein T"/>
    <property type="match status" value="1"/>
</dbReference>
<dbReference type="SMART" id="SM00966">
    <property type="entry name" value="SpoVT_AbrB"/>
    <property type="match status" value="1"/>
</dbReference>
<evidence type="ECO:0000256" key="4">
    <source>
        <dbReference type="ARBA" id="ARBA00023125"/>
    </source>
</evidence>